<dbReference type="PRINTS" id="PR00598">
    <property type="entry name" value="HTHMARR"/>
</dbReference>
<dbReference type="SMART" id="SM00347">
    <property type="entry name" value="HTH_MARR"/>
    <property type="match status" value="1"/>
</dbReference>
<evidence type="ECO:0000259" key="4">
    <source>
        <dbReference type="PROSITE" id="PS50995"/>
    </source>
</evidence>
<name>A0A1W2EY23_9FIRM</name>
<organism evidence="5 6">
    <name type="scientific">Sporomusa malonica</name>
    <dbReference type="NCBI Taxonomy" id="112901"/>
    <lineage>
        <taxon>Bacteria</taxon>
        <taxon>Bacillati</taxon>
        <taxon>Bacillota</taxon>
        <taxon>Negativicutes</taxon>
        <taxon>Selenomonadales</taxon>
        <taxon>Sporomusaceae</taxon>
        <taxon>Sporomusa</taxon>
    </lineage>
</organism>
<dbReference type="InterPro" id="IPR036388">
    <property type="entry name" value="WH-like_DNA-bd_sf"/>
</dbReference>
<evidence type="ECO:0000256" key="2">
    <source>
        <dbReference type="ARBA" id="ARBA00023125"/>
    </source>
</evidence>
<dbReference type="Pfam" id="PF01047">
    <property type="entry name" value="MarR"/>
    <property type="match status" value="1"/>
</dbReference>
<dbReference type="PROSITE" id="PS50995">
    <property type="entry name" value="HTH_MARR_2"/>
    <property type="match status" value="1"/>
</dbReference>
<dbReference type="RefSeq" id="WP_084578351.1">
    <property type="nucleotide sequence ID" value="NZ_CP155572.1"/>
</dbReference>
<dbReference type="EMBL" id="FWXI01000034">
    <property type="protein sequence ID" value="SMD14574.1"/>
    <property type="molecule type" value="Genomic_DNA"/>
</dbReference>
<gene>
    <name evidence="5" type="ORF">SAMN04488500_13417</name>
</gene>
<protein>
    <submittedName>
        <fullName evidence="5">DNA-binding transcriptional regulator, MarR family</fullName>
    </submittedName>
</protein>
<dbReference type="SUPFAM" id="SSF46785">
    <property type="entry name" value="Winged helix' DNA-binding domain"/>
    <property type="match status" value="1"/>
</dbReference>
<dbReference type="Gene3D" id="1.10.10.10">
    <property type="entry name" value="Winged helix-like DNA-binding domain superfamily/Winged helix DNA-binding domain"/>
    <property type="match status" value="1"/>
</dbReference>
<dbReference type="AlphaFoldDB" id="A0A1W2EY23"/>
<evidence type="ECO:0000256" key="1">
    <source>
        <dbReference type="ARBA" id="ARBA00023015"/>
    </source>
</evidence>
<keyword evidence="3" id="KW-0804">Transcription</keyword>
<dbReference type="OrthoDB" id="327696at2"/>
<proteinExistence type="predicted"/>
<sequence>MSLYDKTERLYTLIHKINRKLRNPKFDSADQNGLPPITKVQWWILKTVWERKQCTAGYLAKMIGVRPSTMSQMLDRLENAGFIARFTDAADARVRIICLTDKGQNIFHHSESKFVEKLAGPLGHLTPEEQQFLILLMEKLAKHFPQQNND</sequence>
<dbReference type="PANTHER" id="PTHR42756">
    <property type="entry name" value="TRANSCRIPTIONAL REGULATOR, MARR"/>
    <property type="match status" value="1"/>
</dbReference>
<dbReference type="PANTHER" id="PTHR42756:SF1">
    <property type="entry name" value="TRANSCRIPTIONAL REPRESSOR OF EMRAB OPERON"/>
    <property type="match status" value="1"/>
</dbReference>
<dbReference type="GO" id="GO:0003677">
    <property type="term" value="F:DNA binding"/>
    <property type="evidence" value="ECO:0007669"/>
    <property type="project" value="UniProtKB-KW"/>
</dbReference>
<dbReference type="InterPro" id="IPR000835">
    <property type="entry name" value="HTH_MarR-typ"/>
</dbReference>
<evidence type="ECO:0000313" key="6">
    <source>
        <dbReference type="Proteomes" id="UP000192738"/>
    </source>
</evidence>
<feature type="domain" description="HTH marR-type" evidence="4">
    <location>
        <begin position="7"/>
        <end position="142"/>
    </location>
</feature>
<keyword evidence="1" id="KW-0805">Transcription regulation</keyword>
<reference evidence="5 6" key="1">
    <citation type="submission" date="2017-04" db="EMBL/GenBank/DDBJ databases">
        <authorList>
            <person name="Afonso C.L."/>
            <person name="Miller P.J."/>
            <person name="Scott M.A."/>
            <person name="Spackman E."/>
            <person name="Goraichik I."/>
            <person name="Dimitrov K.M."/>
            <person name="Suarez D.L."/>
            <person name="Swayne D.E."/>
        </authorList>
    </citation>
    <scope>NUCLEOTIDE SEQUENCE [LARGE SCALE GENOMIC DNA]</scope>
    <source>
        <strain evidence="5 6">DSM 5090</strain>
    </source>
</reference>
<keyword evidence="6" id="KW-1185">Reference proteome</keyword>
<evidence type="ECO:0000313" key="5">
    <source>
        <dbReference type="EMBL" id="SMD14574.1"/>
    </source>
</evidence>
<dbReference type="STRING" id="112901.SAMN04488500_13417"/>
<accession>A0A1W2EY23</accession>
<keyword evidence="2 5" id="KW-0238">DNA-binding</keyword>
<dbReference type="GO" id="GO:0003700">
    <property type="term" value="F:DNA-binding transcription factor activity"/>
    <property type="evidence" value="ECO:0007669"/>
    <property type="project" value="InterPro"/>
</dbReference>
<evidence type="ECO:0000256" key="3">
    <source>
        <dbReference type="ARBA" id="ARBA00023163"/>
    </source>
</evidence>
<dbReference type="Proteomes" id="UP000192738">
    <property type="component" value="Unassembled WGS sequence"/>
</dbReference>
<dbReference type="InterPro" id="IPR036390">
    <property type="entry name" value="WH_DNA-bd_sf"/>
</dbReference>